<evidence type="ECO:0000313" key="1">
    <source>
        <dbReference type="EMBL" id="XIA20286.1"/>
    </source>
</evidence>
<sequence length="225" mass="24934">MTQPNTESVGASPLPLDLQLERSRQLVTWLRAAVGRIGVPKQTRAILVAPSIQLALAHHAALVTLAEGNHRASLLALVRPVYEAYVWAAWTLRIATDDQLRLLAEGKLTTGLEARVRALDRAEFFDQSMLIDMKPLIRRMDGFVHGGFEHMRYRIHRDAVIARYPDSLVVDALQVADLFAVMALLEGPAMAPDVELGDRLDDESRILLGLSSSEGRIVQIDDRQG</sequence>
<accession>A0AB74UVN2</accession>
<dbReference type="Pfam" id="PF22491">
    <property type="entry name" value="DUF6988"/>
    <property type="match status" value="1"/>
</dbReference>
<gene>
    <name evidence="1" type="ORF">ACFYG5_09240</name>
</gene>
<proteinExistence type="predicted"/>
<dbReference type="EMBL" id="CP170721">
    <property type="protein sequence ID" value="XIA20286.1"/>
    <property type="molecule type" value="Genomic_DNA"/>
</dbReference>
<organism evidence="1">
    <name type="scientific">Rhodanobacter sp. FW102-FHT14D07</name>
    <dbReference type="NCBI Taxonomy" id="3351462"/>
    <lineage>
        <taxon>Bacteria</taxon>
        <taxon>Pseudomonadati</taxon>
        <taxon>Pseudomonadota</taxon>
        <taxon>Gammaproteobacteria</taxon>
        <taxon>Lysobacterales</taxon>
        <taxon>Rhodanobacteraceae</taxon>
        <taxon>Rhodanobacter</taxon>
    </lineage>
</organism>
<reference evidence="1" key="1">
    <citation type="submission" date="2024-10" db="EMBL/GenBank/DDBJ databases">
        <authorList>
            <person name="Lesea H.P."/>
            <person name="Kuehl J.V."/>
            <person name="Chandonia J.-M."/>
        </authorList>
    </citation>
    <scope>NUCLEOTIDE SEQUENCE</scope>
    <source>
        <strain evidence="1">FW102-FHT14D07</strain>
    </source>
</reference>
<dbReference type="RefSeq" id="WP_395117793.1">
    <property type="nucleotide sequence ID" value="NZ_CP170721.1"/>
</dbReference>
<protein>
    <submittedName>
        <fullName evidence="1">DUF6988 family protein</fullName>
    </submittedName>
</protein>
<dbReference type="AlphaFoldDB" id="A0AB74UVN2"/>
<dbReference type="InterPro" id="IPR054257">
    <property type="entry name" value="DUF6988"/>
</dbReference>
<name>A0AB74UVN2_9GAMM</name>